<comment type="subcellular location">
    <subcellularLocation>
        <location evidence="2">Secreted</location>
    </subcellularLocation>
</comment>
<dbReference type="PANTHER" id="PTHR11709">
    <property type="entry name" value="MULTI-COPPER OXIDASE"/>
    <property type="match status" value="1"/>
</dbReference>
<feature type="domain" description="Plastocyanin-like" evidence="12">
    <location>
        <begin position="62"/>
        <end position="125"/>
    </location>
</feature>
<evidence type="ECO:0000259" key="11">
    <source>
        <dbReference type="Pfam" id="PF07731"/>
    </source>
</evidence>
<evidence type="ECO:0000313" key="14">
    <source>
        <dbReference type="Proteomes" id="UP001415857"/>
    </source>
</evidence>
<evidence type="ECO:0000259" key="10">
    <source>
        <dbReference type="Pfam" id="PF00394"/>
    </source>
</evidence>
<keyword evidence="5" id="KW-0479">Metal-binding</keyword>
<evidence type="ECO:0000313" key="13">
    <source>
        <dbReference type="EMBL" id="KAK9269704.1"/>
    </source>
</evidence>
<organism evidence="13 14">
    <name type="scientific">Liquidambar formosana</name>
    <name type="common">Formosan gum</name>
    <dbReference type="NCBI Taxonomy" id="63359"/>
    <lineage>
        <taxon>Eukaryota</taxon>
        <taxon>Viridiplantae</taxon>
        <taxon>Streptophyta</taxon>
        <taxon>Embryophyta</taxon>
        <taxon>Tracheophyta</taxon>
        <taxon>Spermatophyta</taxon>
        <taxon>Magnoliopsida</taxon>
        <taxon>eudicotyledons</taxon>
        <taxon>Gunneridae</taxon>
        <taxon>Pentapetalae</taxon>
        <taxon>Saxifragales</taxon>
        <taxon>Altingiaceae</taxon>
        <taxon>Liquidambar</taxon>
    </lineage>
</organism>
<dbReference type="InterPro" id="IPR011707">
    <property type="entry name" value="Cu-oxidase-like_N"/>
</dbReference>
<comment type="similarity">
    <text evidence="3">Belongs to the multicopper oxidase family.</text>
</comment>
<dbReference type="SUPFAM" id="SSF49503">
    <property type="entry name" value="Cupredoxins"/>
    <property type="match status" value="6"/>
</dbReference>
<keyword evidence="8" id="KW-0186">Copper</keyword>
<evidence type="ECO:0008006" key="15">
    <source>
        <dbReference type="Google" id="ProtNLM"/>
    </source>
</evidence>
<protein>
    <recommendedName>
        <fullName evidence="15">Laccase</fullName>
    </recommendedName>
</protein>
<feature type="domain" description="Plastocyanin-like" evidence="12">
    <location>
        <begin position="513"/>
        <end position="633"/>
    </location>
</feature>
<keyword evidence="14" id="KW-1185">Reference proteome</keyword>
<keyword evidence="9" id="KW-0325">Glycoprotein</keyword>
<dbReference type="GO" id="GO:0005576">
    <property type="term" value="C:extracellular region"/>
    <property type="evidence" value="ECO:0007669"/>
    <property type="project" value="UniProtKB-SubCell"/>
</dbReference>
<dbReference type="PROSITE" id="PS00079">
    <property type="entry name" value="MULTICOPPER_OXIDASE1"/>
    <property type="match status" value="1"/>
</dbReference>
<dbReference type="EMBL" id="JBBPBK010000015">
    <property type="protein sequence ID" value="KAK9269704.1"/>
    <property type="molecule type" value="Genomic_DNA"/>
</dbReference>
<dbReference type="GO" id="GO:0005507">
    <property type="term" value="F:copper ion binding"/>
    <property type="evidence" value="ECO:0007669"/>
    <property type="project" value="InterPro"/>
</dbReference>
<accession>A0AAP0NES8</accession>
<dbReference type="InterPro" id="IPR011706">
    <property type="entry name" value="Cu-oxidase_C"/>
</dbReference>
<evidence type="ECO:0000256" key="6">
    <source>
        <dbReference type="ARBA" id="ARBA00022737"/>
    </source>
</evidence>
<dbReference type="Pfam" id="PF07732">
    <property type="entry name" value="Cu-oxidase_3"/>
    <property type="match status" value="2"/>
</dbReference>
<dbReference type="AlphaFoldDB" id="A0AAP0NES8"/>
<dbReference type="PANTHER" id="PTHR11709:SF410">
    <property type="entry name" value="LACCASE"/>
    <property type="match status" value="1"/>
</dbReference>
<evidence type="ECO:0000256" key="4">
    <source>
        <dbReference type="ARBA" id="ARBA00022525"/>
    </source>
</evidence>
<keyword evidence="7" id="KW-0560">Oxidoreductase</keyword>
<evidence type="ECO:0000256" key="7">
    <source>
        <dbReference type="ARBA" id="ARBA00023002"/>
    </source>
</evidence>
<dbReference type="InterPro" id="IPR002355">
    <property type="entry name" value="Cu_oxidase_Cu_BS"/>
</dbReference>
<dbReference type="PROSITE" id="PS00080">
    <property type="entry name" value="MULTICOPPER_OXIDASE2"/>
    <property type="match status" value="1"/>
</dbReference>
<comment type="caution">
    <text evidence="13">The sequence shown here is derived from an EMBL/GenBank/DDBJ whole genome shotgun (WGS) entry which is preliminary data.</text>
</comment>
<dbReference type="Proteomes" id="UP001415857">
    <property type="component" value="Unassembled WGS sequence"/>
</dbReference>
<sequence>MACSFAWPKLTALTCHHPPHPPTGSPLRRPPPAAAHLRLVPPLFVLPSLRDWVQLVIRFSSMHGVKQPRNPWSDGPEHIAQCPIKSNKNYTQEIVLTDEVGTLWWHAHSDWSRATVHGAIIIKPKGVNYPYRPLPDPDEKTIIIASWYNGNVEDEFEKARNLLGPAPSDAYTINGHAGNCFRDCEANVSVISVESSKTYLLHIVNAVLNEEMFFAIDDHNLTVVAMDGAYVAPITFPYIMLGPGNTMDVLLTTKNESTTNYYMAAGYYHSGGPDPLTLSATALLQYKSDAVMPTCSADFLPTHEDFDKAENFTNSIKSKDPQVVPPMTPGRQYVIEIAAYGPNTFNPPCIKSGKCNDSLEYNATFPHNQSEYGPTLHGNNVILLEYGDVVDIVFQGTSRGAETHPMHVHGYSFFLLGRNYSTFNNNSLINTVNPPVLNTVSVPTNGWAAIRFKADNPGKISCISLKKNRTPKKRRPSSLVELVDPILKNVIGGIYFPIQCRDHVHQTRLIHSTHPNMHCKSKKMVTVNGMFPGPEMVVYKNQGENVSIFVNVYNEVHNEEEPLGITIHWHGVKQPGNPWSDGPEYITQCPIKFNMSFTHEIIFSDEVGTVWWHAHSNWSRATVHGAVIIKPRQGTNYPYDPHPLKGDERTICHWYIIYILHFYIIYGLIFHDFHVAANRTIIQVESNKTYLLHIVNAVLNQEIFFAIANHTLRVVAMDGAYVEPIDSDYIMFGPGNTMDVLVTTNQSNGSYYMAASYYSSRTVKTSTATALLQHETPSNPSCPTDLLPAHSDTDKAKSFTDKIKSKDEQHVQDQTVRYIIGISTYRGPPIHSSLSNISFVRPNATTILNASISNVYNTNYPMDPSQYPNPVFSGTNVILVDYGAIVEIVFESHRPEAHPMHVHGHSFFVIGRGYNETFNRTTGPASYNTTYPSLLNTVSVLNQGWAAIRFTANNPGVWFIHCHLERHATWGMATALIVKEGNNASMQRSPIMPPC</sequence>
<dbReference type="GO" id="GO:0016491">
    <property type="term" value="F:oxidoreductase activity"/>
    <property type="evidence" value="ECO:0007669"/>
    <property type="project" value="UniProtKB-KW"/>
</dbReference>
<feature type="domain" description="Plastocyanin-like" evidence="11">
    <location>
        <begin position="867"/>
        <end position="981"/>
    </location>
</feature>
<feature type="domain" description="Plastocyanin-like" evidence="10">
    <location>
        <begin position="675"/>
        <end position="774"/>
    </location>
</feature>
<dbReference type="InterPro" id="IPR045087">
    <property type="entry name" value="Cu-oxidase_fam"/>
</dbReference>
<reference evidence="13 14" key="1">
    <citation type="journal article" date="2024" name="Plant J.">
        <title>Genome sequences and population genomics reveal climatic adaptation and genomic divergence between two closely related sweetgum species.</title>
        <authorList>
            <person name="Xu W.Q."/>
            <person name="Ren C.Q."/>
            <person name="Zhang X.Y."/>
            <person name="Comes H.P."/>
            <person name="Liu X.H."/>
            <person name="Li Y.G."/>
            <person name="Kettle C.J."/>
            <person name="Jalonen R."/>
            <person name="Gaisberger H."/>
            <person name="Ma Y.Z."/>
            <person name="Qiu Y.X."/>
        </authorList>
    </citation>
    <scope>NUCLEOTIDE SEQUENCE [LARGE SCALE GENOMIC DNA]</scope>
    <source>
        <strain evidence="13">Hangzhou</strain>
    </source>
</reference>
<evidence type="ECO:0000256" key="1">
    <source>
        <dbReference type="ARBA" id="ARBA00001935"/>
    </source>
</evidence>
<evidence type="ECO:0000256" key="8">
    <source>
        <dbReference type="ARBA" id="ARBA00023008"/>
    </source>
</evidence>
<comment type="cofactor">
    <cofactor evidence="1">
        <name>Cu cation</name>
        <dbReference type="ChEBI" id="CHEBI:23378"/>
    </cofactor>
</comment>
<feature type="domain" description="Plastocyanin-like" evidence="11">
    <location>
        <begin position="368"/>
        <end position="459"/>
    </location>
</feature>
<evidence type="ECO:0000259" key="12">
    <source>
        <dbReference type="Pfam" id="PF07732"/>
    </source>
</evidence>
<feature type="domain" description="Plastocyanin-like" evidence="10">
    <location>
        <begin position="139"/>
        <end position="287"/>
    </location>
</feature>
<dbReference type="InterPro" id="IPR008972">
    <property type="entry name" value="Cupredoxin"/>
</dbReference>
<keyword evidence="6" id="KW-0677">Repeat</keyword>
<dbReference type="Pfam" id="PF00394">
    <property type="entry name" value="Cu-oxidase"/>
    <property type="match status" value="2"/>
</dbReference>
<dbReference type="InterPro" id="IPR033138">
    <property type="entry name" value="Cu_oxidase_CS"/>
</dbReference>
<evidence type="ECO:0000256" key="2">
    <source>
        <dbReference type="ARBA" id="ARBA00004613"/>
    </source>
</evidence>
<evidence type="ECO:0000256" key="9">
    <source>
        <dbReference type="ARBA" id="ARBA00023180"/>
    </source>
</evidence>
<evidence type="ECO:0000256" key="3">
    <source>
        <dbReference type="ARBA" id="ARBA00010609"/>
    </source>
</evidence>
<dbReference type="Pfam" id="PF07731">
    <property type="entry name" value="Cu-oxidase_2"/>
    <property type="match status" value="2"/>
</dbReference>
<dbReference type="Gene3D" id="2.60.40.420">
    <property type="entry name" value="Cupredoxins - blue copper proteins"/>
    <property type="match status" value="6"/>
</dbReference>
<evidence type="ECO:0000256" key="5">
    <source>
        <dbReference type="ARBA" id="ARBA00022723"/>
    </source>
</evidence>
<dbReference type="InterPro" id="IPR001117">
    <property type="entry name" value="Cu-oxidase_2nd"/>
</dbReference>
<gene>
    <name evidence="13" type="ORF">L1049_001482</name>
</gene>
<proteinExistence type="inferred from homology"/>
<name>A0AAP0NES8_LIQFO</name>
<keyword evidence="4" id="KW-0964">Secreted</keyword>